<keyword evidence="9" id="KW-0430">Lectin</keyword>
<keyword evidence="10" id="KW-0677">Repeat</keyword>
<evidence type="ECO:0000256" key="22">
    <source>
        <dbReference type="ARBA" id="ARBA00045695"/>
    </source>
</evidence>
<dbReference type="CDD" id="cd00054">
    <property type="entry name" value="EGF_CA"/>
    <property type="match status" value="1"/>
</dbReference>
<proteinExistence type="inferred from homology"/>
<dbReference type="GO" id="GO:0007155">
    <property type="term" value="P:cell adhesion"/>
    <property type="evidence" value="ECO:0007669"/>
    <property type="project" value="UniProtKB-KW"/>
</dbReference>
<keyword evidence="15 23" id="KW-1015">Disulfide bond</keyword>
<feature type="disulfide bond" evidence="24">
    <location>
        <begin position="596"/>
        <end position="623"/>
    </location>
</feature>
<keyword evidence="11" id="KW-0106">Calcium</keyword>
<evidence type="ECO:0000256" key="5">
    <source>
        <dbReference type="ARBA" id="ARBA00022659"/>
    </source>
</evidence>
<dbReference type="InterPro" id="IPR000742">
    <property type="entry name" value="EGF"/>
</dbReference>
<evidence type="ECO:0000256" key="8">
    <source>
        <dbReference type="ARBA" id="ARBA00022729"/>
    </source>
</evidence>
<evidence type="ECO:0000256" key="23">
    <source>
        <dbReference type="PROSITE-ProRule" id="PRU00076"/>
    </source>
</evidence>
<protein>
    <recommendedName>
        <fullName evidence="18">E-selectin</fullName>
    </recommendedName>
    <alternativeName>
        <fullName evidence="19">CD62 antigen-like family member E</fullName>
    </alternativeName>
    <alternativeName>
        <fullName evidence="20">Endothelial leukocyte adhesion molecule 1</fullName>
    </alternativeName>
    <alternativeName>
        <fullName evidence="21">Leukocyte-endothelial cell adhesion molecule 2</fullName>
    </alternativeName>
</protein>
<dbReference type="SUPFAM" id="SSF57535">
    <property type="entry name" value="Complement control module/SCR domain"/>
    <property type="match status" value="11"/>
</dbReference>
<feature type="domain" description="Sushi" evidence="28">
    <location>
        <begin position="316"/>
        <end position="377"/>
    </location>
</feature>
<feature type="domain" description="EGF-like" evidence="26">
    <location>
        <begin position="152"/>
        <end position="188"/>
    </location>
</feature>
<dbReference type="InterPro" id="IPR035976">
    <property type="entry name" value="Sushi/SCR/CCP_sf"/>
</dbReference>
<keyword evidence="3" id="KW-1003">Cell membrane</keyword>
<feature type="domain" description="Sushi" evidence="28">
    <location>
        <begin position="191"/>
        <end position="252"/>
    </location>
</feature>
<keyword evidence="7" id="KW-0479">Metal-binding</keyword>
<dbReference type="PANTHER" id="PTHR19325:SF493">
    <property type="entry name" value="E-SELECTIN"/>
    <property type="match status" value="1"/>
</dbReference>
<dbReference type="PROSITE" id="PS50923">
    <property type="entry name" value="SUSHI"/>
    <property type="match status" value="11"/>
</dbReference>
<dbReference type="AlphaFoldDB" id="A0A8T3D769"/>
<dbReference type="FunFam" id="2.10.70.10:FF:000001">
    <property type="entry name" value="Selectin P"/>
    <property type="match status" value="11"/>
</dbReference>
<dbReference type="CDD" id="cd03592">
    <property type="entry name" value="CLECT_selectins_like"/>
    <property type="match status" value="1"/>
</dbReference>
<evidence type="ECO:0000256" key="20">
    <source>
        <dbReference type="ARBA" id="ARBA00042113"/>
    </source>
</evidence>
<feature type="disulfide bond" evidence="24">
    <location>
        <begin position="472"/>
        <end position="499"/>
    </location>
</feature>
<evidence type="ECO:0000256" key="9">
    <source>
        <dbReference type="ARBA" id="ARBA00022734"/>
    </source>
</evidence>
<dbReference type="PANTHER" id="PTHR19325">
    <property type="entry name" value="COMPLEMENT COMPONENT-RELATED SUSHI DOMAIN-CONTAINING"/>
    <property type="match status" value="1"/>
</dbReference>
<dbReference type="PRINTS" id="PR00343">
    <property type="entry name" value="SELECTIN"/>
</dbReference>
<feature type="disulfide bond" evidence="23">
    <location>
        <begin position="178"/>
        <end position="187"/>
    </location>
</feature>
<dbReference type="PROSITE" id="PS50041">
    <property type="entry name" value="C_TYPE_LECTIN_2"/>
    <property type="match status" value="1"/>
</dbReference>
<comment type="function">
    <text evidence="22">Cell-surface glycoprotein having a role in immunoadhesion. Mediates in the adhesion of blood neutrophils in cytokine-activated endothelium through interaction with SELPLG/PSGL1. May have a role in capillary morphogenesis.</text>
</comment>
<evidence type="ECO:0000256" key="11">
    <source>
        <dbReference type="ARBA" id="ARBA00022837"/>
    </source>
</evidence>
<dbReference type="PROSITE" id="PS00615">
    <property type="entry name" value="C_TYPE_LECTIN_1"/>
    <property type="match status" value="1"/>
</dbReference>
<dbReference type="Gene3D" id="2.10.70.10">
    <property type="entry name" value="Complement Module, domain 1"/>
    <property type="match status" value="11"/>
</dbReference>
<organism evidence="29 30">
    <name type="scientific">Albula goreensis</name>
    <dbReference type="NCBI Taxonomy" id="1534307"/>
    <lineage>
        <taxon>Eukaryota</taxon>
        <taxon>Metazoa</taxon>
        <taxon>Chordata</taxon>
        <taxon>Craniata</taxon>
        <taxon>Vertebrata</taxon>
        <taxon>Euteleostomi</taxon>
        <taxon>Actinopterygii</taxon>
        <taxon>Neopterygii</taxon>
        <taxon>Teleostei</taxon>
        <taxon>Albuliformes</taxon>
        <taxon>Albulidae</taxon>
        <taxon>Albula</taxon>
    </lineage>
</organism>
<dbReference type="SUPFAM" id="SSF56436">
    <property type="entry name" value="C-type lectin-like"/>
    <property type="match status" value="1"/>
</dbReference>
<evidence type="ECO:0000256" key="18">
    <source>
        <dbReference type="ARBA" id="ARBA00040812"/>
    </source>
</evidence>
<evidence type="ECO:0000256" key="10">
    <source>
        <dbReference type="ARBA" id="ARBA00022737"/>
    </source>
</evidence>
<evidence type="ECO:0000313" key="30">
    <source>
        <dbReference type="Proteomes" id="UP000829720"/>
    </source>
</evidence>
<accession>A0A8T3D769</accession>
<evidence type="ECO:0000256" key="14">
    <source>
        <dbReference type="ARBA" id="ARBA00023136"/>
    </source>
</evidence>
<feature type="disulfide bond" evidence="24">
    <location>
        <begin position="534"/>
        <end position="561"/>
    </location>
</feature>
<evidence type="ECO:0000256" key="13">
    <source>
        <dbReference type="ARBA" id="ARBA00022989"/>
    </source>
</evidence>
<dbReference type="EMBL" id="JAERUA010000013">
    <property type="protein sequence ID" value="KAI1891467.1"/>
    <property type="molecule type" value="Genomic_DNA"/>
</dbReference>
<feature type="domain" description="C-type lectin" evidence="27">
    <location>
        <begin position="31"/>
        <end position="152"/>
    </location>
</feature>
<feature type="disulfide bond" evidence="24">
    <location>
        <begin position="223"/>
        <end position="250"/>
    </location>
</feature>
<evidence type="ECO:0000256" key="7">
    <source>
        <dbReference type="ARBA" id="ARBA00022723"/>
    </source>
</evidence>
<dbReference type="InterPro" id="IPR018378">
    <property type="entry name" value="C-type_lectin_CS"/>
</dbReference>
<keyword evidence="4 23" id="KW-0245">EGF-like domain</keyword>
<dbReference type="OrthoDB" id="406096at2759"/>
<feature type="domain" description="Sushi" evidence="28">
    <location>
        <begin position="378"/>
        <end position="439"/>
    </location>
</feature>
<keyword evidence="6 25" id="KW-0812">Transmembrane</keyword>
<comment type="caution">
    <text evidence="29">The sequence shown here is derived from an EMBL/GenBank/DDBJ whole genome shotgun (WGS) entry which is preliminary data.</text>
</comment>
<dbReference type="FunFam" id="3.10.100.10:FF:000007">
    <property type="entry name" value="L-selectin"/>
    <property type="match status" value="1"/>
</dbReference>
<evidence type="ECO:0000256" key="6">
    <source>
        <dbReference type="ARBA" id="ARBA00022692"/>
    </source>
</evidence>
<evidence type="ECO:0000259" key="28">
    <source>
        <dbReference type="PROSITE" id="PS50923"/>
    </source>
</evidence>
<dbReference type="Gene3D" id="3.10.100.10">
    <property type="entry name" value="Mannose-Binding Protein A, subunit A"/>
    <property type="match status" value="1"/>
</dbReference>
<dbReference type="PROSITE" id="PS00022">
    <property type="entry name" value="EGF_1"/>
    <property type="match status" value="1"/>
</dbReference>
<dbReference type="SMART" id="SM00032">
    <property type="entry name" value="CCP"/>
    <property type="match status" value="11"/>
</dbReference>
<dbReference type="Pfam" id="PF00084">
    <property type="entry name" value="Sushi"/>
    <property type="match status" value="11"/>
</dbReference>
<feature type="disulfide bond" evidence="24">
    <location>
        <begin position="782"/>
        <end position="809"/>
    </location>
</feature>
<feature type="domain" description="Sushi" evidence="28">
    <location>
        <begin position="688"/>
        <end position="749"/>
    </location>
</feature>
<feature type="disulfide bond" evidence="24">
    <location>
        <begin position="720"/>
        <end position="747"/>
    </location>
</feature>
<feature type="disulfide bond" evidence="24">
    <location>
        <begin position="286"/>
        <end position="313"/>
    </location>
</feature>
<keyword evidence="30" id="KW-1185">Reference proteome</keyword>
<dbReference type="InterPro" id="IPR001304">
    <property type="entry name" value="C-type_lectin-like"/>
</dbReference>
<sequence length="940" mass="102476">MLVWVHCFYQKYLHGLIALFVFIGSGVRIEVEAWTYNYSTTPNRNWNAARQWCRQHFTDMVAIQNQEEISYLNEYLPKNSKYYWIGIRKINNKWTWVGTNKILTAEAENWAKGEPNNKGTSSDCVEMYIKRDLDTAKWNDQNCNSKKGALCYTASCAEDSCSVHADCEETIGNYTCKCHPGFQGPRCEEAVACDMLEAPEWGQLQCADMHGSFRFNSSCTFNCTQGFSLMGTWNLQCRASGSWDSDPPSCQVVKCPQLASVPARGSMNCFNPIEPQSFNSTCEFSCEEGFNIIGSTSIQCDFRGLWTNGIPTCKARQCDALTAPLHGNLRCSHPHEDFSYNSSCSVSCEEGFLLNGTASIQCTSLGVWTESPPSCQARQCDALTAPLHGNLHCSHPHEDFSYNSSCSVSCEEGFLLNGTASIQCTSLGVWTESPPSCQARRCDALTAPLHGNLNCSHPHEDFSYNSSCSVSCEEGFLLNGTASIQCTSLGVWTQPLPLCQARQCLPLVAPERSQMNCSHPHSLFSFGSRCELGCEEGFVLQGAPTLQCTESGLWSHTAPSCQARQCEALTAPLHGNLNCSHPHEDFSYNSSCSVSCEEGFLLNGTASIQCTSLGVWTESPPSCQARRCDALTAPLHGNLHCSHPHEDFSYNSSCSVSCEEGFLLNGTASIQCTSLGVWTQPLPLCKARQCLPLVAPERSQMNCSHPHSLFSFGSRCELGCEEGFVLQGAPTLQCTESGLWSHTAPSCQARRCDALTAPQNATLNCSHPHEDFSYNSSCSVSCEEGFLLNGTASIQCTSLGVWTQPLPLCQAVQCEALGDPLPPYLSMKCHNPVGNFSFKSQCLFHCEVGTALNGTSGLYCKSSGLWSAPPPSCTELGMTVGMGMLMSAGVGVASAVSLLLLGGLGFFIASQLSKRTKKYPLEPKGTSLWEELENPAFIPN</sequence>
<reference evidence="29" key="1">
    <citation type="submission" date="2021-01" db="EMBL/GenBank/DDBJ databases">
        <authorList>
            <person name="Zahm M."/>
            <person name="Roques C."/>
            <person name="Cabau C."/>
            <person name="Klopp C."/>
            <person name="Donnadieu C."/>
            <person name="Jouanno E."/>
            <person name="Lampietro C."/>
            <person name="Louis A."/>
            <person name="Herpin A."/>
            <person name="Echchiki A."/>
            <person name="Berthelot C."/>
            <person name="Parey E."/>
            <person name="Roest-Crollius H."/>
            <person name="Braasch I."/>
            <person name="Postlethwait J."/>
            <person name="Bobe J."/>
            <person name="Montfort J."/>
            <person name="Bouchez O."/>
            <person name="Begum T."/>
            <person name="Mejri S."/>
            <person name="Adams A."/>
            <person name="Chen W.-J."/>
            <person name="Guiguen Y."/>
        </authorList>
    </citation>
    <scope>NUCLEOTIDE SEQUENCE</scope>
    <source>
        <tissue evidence="29">Blood</tissue>
    </source>
</reference>
<feature type="disulfide bond" evidence="24">
    <location>
        <begin position="348"/>
        <end position="375"/>
    </location>
</feature>
<feature type="domain" description="Sushi" evidence="28">
    <location>
        <begin position="564"/>
        <end position="625"/>
    </location>
</feature>
<feature type="disulfide bond" evidence="24">
    <location>
        <begin position="658"/>
        <end position="685"/>
    </location>
</feature>
<evidence type="ECO:0000256" key="25">
    <source>
        <dbReference type="SAM" id="Phobius"/>
    </source>
</evidence>
<evidence type="ECO:0000256" key="1">
    <source>
        <dbReference type="ARBA" id="ARBA00004251"/>
    </source>
</evidence>
<dbReference type="PROSITE" id="PS01186">
    <property type="entry name" value="EGF_2"/>
    <property type="match status" value="1"/>
</dbReference>
<feature type="disulfide bond" evidence="24">
    <location>
        <begin position="846"/>
        <end position="873"/>
    </location>
</feature>
<keyword evidence="13 25" id="KW-1133">Transmembrane helix</keyword>
<dbReference type="GO" id="GO:0005886">
    <property type="term" value="C:plasma membrane"/>
    <property type="evidence" value="ECO:0007669"/>
    <property type="project" value="UniProtKB-SubCell"/>
</dbReference>
<evidence type="ECO:0000256" key="24">
    <source>
        <dbReference type="PROSITE-ProRule" id="PRU00302"/>
    </source>
</evidence>
<evidence type="ECO:0000256" key="4">
    <source>
        <dbReference type="ARBA" id="ARBA00022536"/>
    </source>
</evidence>
<keyword evidence="16" id="KW-0325">Glycoprotein</keyword>
<comment type="subunit">
    <text evidence="17">Interacts with SELPLG/PSGL1 and PODXL2 through the sialyl Lewis X epitope. SELPLG sulfation appears not to be required for this interaction.</text>
</comment>
<keyword evidence="8" id="KW-0732">Signal</keyword>
<evidence type="ECO:0000256" key="2">
    <source>
        <dbReference type="ARBA" id="ARBA00007360"/>
    </source>
</evidence>
<evidence type="ECO:0000256" key="15">
    <source>
        <dbReference type="ARBA" id="ARBA00023157"/>
    </source>
</evidence>
<dbReference type="InterPro" id="IPR016187">
    <property type="entry name" value="CTDL_fold"/>
</dbReference>
<evidence type="ECO:0000313" key="29">
    <source>
        <dbReference type="EMBL" id="KAI1891467.1"/>
    </source>
</evidence>
<feature type="domain" description="Sushi" evidence="28">
    <location>
        <begin position="253"/>
        <end position="315"/>
    </location>
</feature>
<dbReference type="CDD" id="cd00033">
    <property type="entry name" value="CCP"/>
    <property type="match status" value="11"/>
</dbReference>
<feature type="domain" description="Sushi" evidence="28">
    <location>
        <begin position="626"/>
        <end position="687"/>
    </location>
</feature>
<feature type="domain" description="Sushi" evidence="28">
    <location>
        <begin position="502"/>
        <end position="563"/>
    </location>
</feature>
<feature type="domain" description="Sushi" evidence="28">
    <location>
        <begin position="812"/>
        <end position="875"/>
    </location>
</feature>
<evidence type="ECO:0000256" key="19">
    <source>
        <dbReference type="ARBA" id="ARBA00041401"/>
    </source>
</evidence>
<comment type="subcellular location">
    <subcellularLocation>
        <location evidence="1">Cell membrane</location>
        <topology evidence="1">Single-pass type I membrane protein</topology>
    </subcellularLocation>
</comment>
<dbReference type="Proteomes" id="UP000829720">
    <property type="component" value="Unassembled WGS sequence"/>
</dbReference>
<evidence type="ECO:0000256" key="21">
    <source>
        <dbReference type="ARBA" id="ARBA00043124"/>
    </source>
</evidence>
<keyword evidence="5 24" id="KW-0768">Sushi</keyword>
<evidence type="ECO:0000256" key="12">
    <source>
        <dbReference type="ARBA" id="ARBA00022889"/>
    </source>
</evidence>
<keyword evidence="14 25" id="KW-0472">Membrane</keyword>
<evidence type="ECO:0000256" key="17">
    <source>
        <dbReference type="ARBA" id="ARBA00038738"/>
    </source>
</evidence>
<evidence type="ECO:0000256" key="16">
    <source>
        <dbReference type="ARBA" id="ARBA00023180"/>
    </source>
</evidence>
<dbReference type="InterPro" id="IPR002396">
    <property type="entry name" value="Selectin_superfamily"/>
</dbReference>
<dbReference type="SMART" id="SM00034">
    <property type="entry name" value="CLECT"/>
    <property type="match status" value="1"/>
</dbReference>
<dbReference type="InterPro" id="IPR016186">
    <property type="entry name" value="C-type_lectin-like/link_sf"/>
</dbReference>
<feature type="domain" description="Sushi" evidence="28">
    <location>
        <begin position="440"/>
        <end position="501"/>
    </location>
</feature>
<dbReference type="PROSITE" id="PS50026">
    <property type="entry name" value="EGF_3"/>
    <property type="match status" value="1"/>
</dbReference>
<dbReference type="InterPro" id="IPR033991">
    <property type="entry name" value="Selectin_CTLD"/>
</dbReference>
<comment type="caution">
    <text evidence="23">Lacks conserved residue(s) required for the propagation of feature annotation.</text>
</comment>
<feature type="domain" description="Sushi" evidence="28">
    <location>
        <begin position="750"/>
        <end position="811"/>
    </location>
</feature>
<evidence type="ECO:0000256" key="3">
    <source>
        <dbReference type="ARBA" id="ARBA00022475"/>
    </source>
</evidence>
<dbReference type="Pfam" id="PF00059">
    <property type="entry name" value="Lectin_C"/>
    <property type="match status" value="1"/>
</dbReference>
<gene>
    <name evidence="29" type="ORF">AGOR_G00144110</name>
</gene>
<dbReference type="GO" id="GO:0046872">
    <property type="term" value="F:metal ion binding"/>
    <property type="evidence" value="ECO:0007669"/>
    <property type="project" value="UniProtKB-KW"/>
</dbReference>
<keyword evidence="12" id="KW-0130">Cell adhesion</keyword>
<dbReference type="Gene3D" id="2.10.25.10">
    <property type="entry name" value="Laminin"/>
    <property type="match status" value="1"/>
</dbReference>
<dbReference type="SMART" id="SM00181">
    <property type="entry name" value="EGF"/>
    <property type="match status" value="1"/>
</dbReference>
<dbReference type="InterPro" id="IPR050350">
    <property type="entry name" value="Compl-Cell_Adhes-Reg"/>
</dbReference>
<feature type="disulfide bond" evidence="24">
    <location>
        <begin position="410"/>
        <end position="437"/>
    </location>
</feature>
<evidence type="ECO:0000259" key="26">
    <source>
        <dbReference type="PROSITE" id="PS50026"/>
    </source>
</evidence>
<comment type="similarity">
    <text evidence="2">Belongs to the selectin/LECAM family.</text>
</comment>
<dbReference type="GO" id="GO:0030246">
    <property type="term" value="F:carbohydrate binding"/>
    <property type="evidence" value="ECO:0007669"/>
    <property type="project" value="UniProtKB-KW"/>
</dbReference>
<dbReference type="InterPro" id="IPR000436">
    <property type="entry name" value="Sushi_SCR_CCP_dom"/>
</dbReference>
<name>A0A8T3D769_9TELE</name>
<feature type="transmembrane region" description="Helical" evidence="25">
    <location>
        <begin position="882"/>
        <end position="909"/>
    </location>
</feature>
<evidence type="ECO:0000259" key="27">
    <source>
        <dbReference type="PROSITE" id="PS50041"/>
    </source>
</evidence>